<dbReference type="SMART" id="SM00028">
    <property type="entry name" value="TPR"/>
    <property type="match status" value="2"/>
</dbReference>
<dbReference type="SUPFAM" id="SSF48452">
    <property type="entry name" value="TPR-like"/>
    <property type="match status" value="1"/>
</dbReference>
<protein>
    <recommendedName>
        <fullName evidence="11">HemY N-terminal domain-containing protein</fullName>
    </recommendedName>
</protein>
<dbReference type="GO" id="GO:0042168">
    <property type="term" value="P:heme metabolic process"/>
    <property type="evidence" value="ECO:0007669"/>
    <property type="project" value="InterPro"/>
</dbReference>
<accession>A0A1J8PAA9</accession>
<comment type="pathway">
    <text evidence="3">Porphyrin-containing compound metabolism; protoheme biosynthesis.</text>
</comment>
<keyword evidence="9" id="KW-0627">Porphyrin biosynthesis</keyword>
<name>A0A1J8PAA9_9COXI</name>
<dbReference type="InterPro" id="IPR019734">
    <property type="entry name" value="TPR_rpt"/>
</dbReference>
<dbReference type="AlphaFoldDB" id="A0A1J8PAA9"/>
<evidence type="ECO:0000313" key="12">
    <source>
        <dbReference type="EMBL" id="OIZ94319.1"/>
    </source>
</evidence>
<reference evidence="12 13" key="1">
    <citation type="submission" date="2016-03" db="EMBL/GenBank/DDBJ databases">
        <title>Comparative genomics of Rickettsiella.</title>
        <authorList>
            <person name="Chandler C."/>
            <person name="Wang Y."/>
        </authorList>
    </citation>
    <scope>NUCLEOTIDE SEQUENCE [LARGE SCALE GENOMIC DNA]</scope>
    <source>
        <strain evidence="12 13">RCFS May 2013</strain>
    </source>
</reference>
<dbReference type="EMBL" id="LUKY01000033">
    <property type="protein sequence ID" value="OIZ94319.1"/>
    <property type="molecule type" value="Genomic_DNA"/>
</dbReference>
<evidence type="ECO:0000256" key="1">
    <source>
        <dbReference type="ARBA" id="ARBA00002962"/>
    </source>
</evidence>
<evidence type="ECO:0000313" key="13">
    <source>
        <dbReference type="Proteomes" id="UP000183924"/>
    </source>
</evidence>
<dbReference type="UniPathway" id="UPA00252"/>
<comment type="caution">
    <text evidence="12">The sequence shown here is derived from an EMBL/GenBank/DDBJ whole genome shotgun (WGS) entry which is preliminary data.</text>
</comment>
<sequence>MHRFFIFLLVLALSVWLGVKITLDPGYILITWHQLALEMPLWLAILILTISFILIYYLIRFISYLLMLPKQWCQNLDIKRCKKTMASDDQRLFSSIYQKPQNWHRILEILPQLENKTWVSKEQKQQLQQECYENLLSEEKYTCNLSTLENLWDNLPTKLKKDPLLLNFYIQGLIRHHEDTKAESLIIKQLKRQWFGPLVSTYSLIKSINPARQLAIAEKWLKKHPDDPYLLLSLGRLCKQRKLWGKARDYLEKSLIYDSSNSEAYLELGELLEGLEEPLQALAWFKKGLTKYTSRT</sequence>
<evidence type="ECO:0000256" key="5">
    <source>
        <dbReference type="ARBA" id="ARBA00022519"/>
    </source>
</evidence>
<evidence type="ECO:0000256" key="10">
    <source>
        <dbReference type="SAM" id="Phobius"/>
    </source>
</evidence>
<keyword evidence="5" id="KW-0997">Cell inner membrane</keyword>
<comment type="function">
    <text evidence="1">Involved in a late step of protoheme IX synthesis.</text>
</comment>
<dbReference type="GO" id="GO:0005886">
    <property type="term" value="C:plasma membrane"/>
    <property type="evidence" value="ECO:0007669"/>
    <property type="project" value="UniProtKB-SubCell"/>
</dbReference>
<organism evidence="12 13">
    <name type="scientific">Candidatus Rickettsiella isopodorum</name>
    <dbReference type="NCBI Taxonomy" id="1225476"/>
    <lineage>
        <taxon>Bacteria</taxon>
        <taxon>Pseudomonadati</taxon>
        <taxon>Pseudomonadota</taxon>
        <taxon>Gammaproteobacteria</taxon>
        <taxon>Legionellales</taxon>
        <taxon>Coxiellaceae</taxon>
        <taxon>Rickettsiella</taxon>
    </lineage>
</organism>
<feature type="transmembrane region" description="Helical" evidence="10">
    <location>
        <begin position="41"/>
        <end position="59"/>
    </location>
</feature>
<dbReference type="InterPro" id="IPR011990">
    <property type="entry name" value="TPR-like_helical_dom_sf"/>
</dbReference>
<dbReference type="RefSeq" id="WP_071662811.1">
    <property type="nucleotide sequence ID" value="NZ_LUKY01000033.1"/>
</dbReference>
<evidence type="ECO:0000256" key="2">
    <source>
        <dbReference type="ARBA" id="ARBA00004429"/>
    </source>
</evidence>
<keyword evidence="6 10" id="KW-0812">Transmembrane</keyword>
<dbReference type="InterPro" id="IPR005254">
    <property type="entry name" value="Heme_biosyn_assoc_TPR_pro"/>
</dbReference>
<evidence type="ECO:0000256" key="4">
    <source>
        <dbReference type="ARBA" id="ARBA00022475"/>
    </source>
</evidence>
<dbReference type="Gene3D" id="1.25.40.10">
    <property type="entry name" value="Tetratricopeptide repeat domain"/>
    <property type="match status" value="1"/>
</dbReference>
<evidence type="ECO:0000256" key="8">
    <source>
        <dbReference type="ARBA" id="ARBA00023136"/>
    </source>
</evidence>
<dbReference type="Proteomes" id="UP000183924">
    <property type="component" value="Unassembled WGS sequence"/>
</dbReference>
<comment type="subcellular location">
    <subcellularLocation>
        <location evidence="2">Cell inner membrane</location>
        <topology evidence="2">Multi-pass membrane protein</topology>
    </subcellularLocation>
</comment>
<evidence type="ECO:0000256" key="6">
    <source>
        <dbReference type="ARBA" id="ARBA00022692"/>
    </source>
</evidence>
<dbReference type="InterPro" id="IPR010817">
    <property type="entry name" value="HemY_N"/>
</dbReference>
<keyword evidence="4" id="KW-1003">Cell membrane</keyword>
<dbReference type="OrthoDB" id="7053339at2"/>
<dbReference type="NCBIfam" id="TIGR00540">
    <property type="entry name" value="TPR_hemY_coli"/>
    <property type="match status" value="1"/>
</dbReference>
<evidence type="ECO:0000256" key="3">
    <source>
        <dbReference type="ARBA" id="ARBA00004744"/>
    </source>
</evidence>
<keyword evidence="13" id="KW-1185">Reference proteome</keyword>
<evidence type="ECO:0000256" key="7">
    <source>
        <dbReference type="ARBA" id="ARBA00022989"/>
    </source>
</evidence>
<keyword evidence="8 10" id="KW-0472">Membrane</keyword>
<keyword evidence="7 10" id="KW-1133">Transmembrane helix</keyword>
<feature type="domain" description="HemY N-terminal" evidence="11">
    <location>
        <begin position="26"/>
        <end position="76"/>
    </location>
</feature>
<proteinExistence type="predicted"/>
<dbReference type="GO" id="GO:0006779">
    <property type="term" value="P:porphyrin-containing compound biosynthetic process"/>
    <property type="evidence" value="ECO:0007669"/>
    <property type="project" value="UniProtKB-KW"/>
</dbReference>
<dbReference type="STRING" id="1225476.A1D18_05610"/>
<dbReference type="Pfam" id="PF07219">
    <property type="entry name" value="HemY_N"/>
    <property type="match status" value="1"/>
</dbReference>
<evidence type="ECO:0000256" key="9">
    <source>
        <dbReference type="ARBA" id="ARBA00023244"/>
    </source>
</evidence>
<evidence type="ECO:0000259" key="11">
    <source>
        <dbReference type="Pfam" id="PF07219"/>
    </source>
</evidence>
<gene>
    <name evidence="12" type="ORF">A1D18_05610</name>
</gene>